<dbReference type="EMBL" id="PVEM01000012">
    <property type="protein sequence ID" value="PTD04831.1"/>
    <property type="molecule type" value="Genomic_DNA"/>
</dbReference>
<evidence type="ECO:0000313" key="2">
    <source>
        <dbReference type="EMBL" id="PTD04831.1"/>
    </source>
</evidence>
<gene>
    <name evidence="2" type="ORF">FCULG_00002597</name>
</gene>
<accession>A0A2T4GMN0</accession>
<feature type="region of interest" description="Disordered" evidence="1">
    <location>
        <begin position="46"/>
        <end position="82"/>
    </location>
</feature>
<feature type="compositionally biased region" description="Polar residues" evidence="1">
    <location>
        <begin position="10"/>
        <end position="20"/>
    </location>
</feature>
<reference evidence="2 3" key="1">
    <citation type="submission" date="2018-02" db="EMBL/GenBank/DDBJ databases">
        <title>Fusarium culmorum secondary metabolites in fungal-bacterial-plant interactions.</title>
        <authorList>
            <person name="Schmidt R."/>
        </authorList>
    </citation>
    <scope>NUCLEOTIDE SEQUENCE [LARGE SCALE GENOMIC DNA]</scope>
    <source>
        <strain evidence="2 3">PV</strain>
    </source>
</reference>
<keyword evidence="3" id="KW-1185">Reference proteome</keyword>
<dbReference type="AlphaFoldDB" id="A0A2T4GMN0"/>
<feature type="compositionally biased region" description="Low complexity" evidence="1">
    <location>
        <begin position="69"/>
        <end position="82"/>
    </location>
</feature>
<comment type="caution">
    <text evidence="2">The sequence shown here is derived from an EMBL/GenBank/DDBJ whole genome shotgun (WGS) entry which is preliminary data.</text>
</comment>
<proteinExistence type="predicted"/>
<feature type="compositionally biased region" description="Low complexity" evidence="1">
    <location>
        <begin position="46"/>
        <end position="56"/>
    </location>
</feature>
<name>A0A2T4GMN0_FUSCU</name>
<feature type="region of interest" description="Disordered" evidence="1">
    <location>
        <begin position="1"/>
        <end position="23"/>
    </location>
</feature>
<organism evidence="2 3">
    <name type="scientific">Fusarium culmorum</name>
    <dbReference type="NCBI Taxonomy" id="5516"/>
    <lineage>
        <taxon>Eukaryota</taxon>
        <taxon>Fungi</taxon>
        <taxon>Dikarya</taxon>
        <taxon>Ascomycota</taxon>
        <taxon>Pezizomycotina</taxon>
        <taxon>Sordariomycetes</taxon>
        <taxon>Hypocreomycetidae</taxon>
        <taxon>Hypocreales</taxon>
        <taxon>Nectriaceae</taxon>
        <taxon>Fusarium</taxon>
    </lineage>
</organism>
<evidence type="ECO:0000313" key="3">
    <source>
        <dbReference type="Proteomes" id="UP000241587"/>
    </source>
</evidence>
<sequence>MGSDGGGLSFWSTPSCQPHSINRIEPAEPLLQYAYPATASTTARSATSFTTSCSATGPGTTAPPPSPSPSSSSLSSSWSFYP</sequence>
<protein>
    <submittedName>
        <fullName evidence="2">Uncharacterized protein</fullName>
    </submittedName>
</protein>
<evidence type="ECO:0000256" key="1">
    <source>
        <dbReference type="SAM" id="MobiDB-lite"/>
    </source>
</evidence>
<dbReference type="Proteomes" id="UP000241587">
    <property type="component" value="Unassembled WGS sequence"/>
</dbReference>